<dbReference type="InterPro" id="IPR014262">
    <property type="entry name" value="HAF_rpt"/>
</dbReference>
<dbReference type="SUPFAM" id="SSF82171">
    <property type="entry name" value="DPP6 N-terminal domain-like"/>
    <property type="match status" value="1"/>
</dbReference>
<dbReference type="RefSeq" id="WP_267785886.1">
    <property type="nucleotide sequence ID" value="NZ_JAPNMI010000012.1"/>
</dbReference>
<evidence type="ECO:0000313" key="2">
    <source>
        <dbReference type="EMBL" id="MCY0791684.1"/>
    </source>
</evidence>
<comment type="caution">
    <text evidence="2">The sequence shown here is derived from an EMBL/GenBank/DDBJ whole genome shotgun (WGS) entry which is preliminary data.</text>
</comment>
<dbReference type="SMART" id="SM00869">
    <property type="entry name" value="Autotransporter"/>
    <property type="match status" value="1"/>
</dbReference>
<dbReference type="Gene3D" id="2.40.128.130">
    <property type="entry name" value="Autotransporter beta-domain"/>
    <property type="match status" value="1"/>
</dbReference>
<organism evidence="2 3">
    <name type="scientific">Morganella morganii</name>
    <name type="common">Proteus morganii</name>
    <dbReference type="NCBI Taxonomy" id="582"/>
    <lineage>
        <taxon>Bacteria</taxon>
        <taxon>Pseudomonadati</taxon>
        <taxon>Pseudomonadota</taxon>
        <taxon>Gammaproteobacteria</taxon>
        <taxon>Enterobacterales</taxon>
        <taxon>Morganellaceae</taxon>
        <taxon>Morganella</taxon>
    </lineage>
</organism>
<dbReference type="InterPro" id="IPR036709">
    <property type="entry name" value="Autotransporte_beta_dom_sf"/>
</dbReference>
<proteinExistence type="predicted"/>
<gene>
    <name evidence="2" type="ORF">N0392_18610</name>
</gene>
<dbReference type="PROSITE" id="PS51208">
    <property type="entry name" value="AUTOTRANSPORTER"/>
    <property type="match status" value="1"/>
</dbReference>
<sequence length="643" mass="68983">MTITSGISADGRVITGSAETDDGSMQAFHFRHAEGKMTRLGTLRTGNTGNSYIRAASADGRVIAGMSQTDSSASGQAFRYKEGDAGITGLGTLRSDNSGSSDARLISADGRVIAGDSNVDGSDIIRAFRHNDGDTKMTALGTLRADGEGNSWAMAISADGRTITGYATTENDDIQAFRHTEGRTGMTSLGTLRQDNSGDSYGRAMSSDGKVIAGAADTDNRSRQAYRLSENDTKMVSLGTLRSDNSGDSDALAISPDGRIVVGKAETDNGDEQAFVHYQGDQKMIGLGTLRSDNTGRSEANRVSADGKVIAGIAQSDTEFRRAVLWVRDKVTEEEVIIDEGKTGDAIAETGKTAFSVLDLYQSALYSLSESRCQIGDSNYCVGAFSQFDNVRSNHRIATGLFGAFRFPAENWIAGASLNFANNTRLTDGYDTRGSNNPGVGAYIRYQKNKDNSGFGTELSGAFLNQDVTITRNHLKNTEAGRGDSSIKAYRFKAAVNYGVNLSETTQLIPNAAISHHNVTRDGYTENSNTNLAATYGRMGNKSTDLRTGIDIRQVLTPDIYLYGGAGIDINLNNQRDAFTSRVNYLGTYAFDNGDSRNVKPYAYAEVNVNVTANSAIGINIGWHQTDYTNDAAQAGLNYSYHW</sequence>
<dbReference type="Pfam" id="PF03797">
    <property type="entry name" value="Autotransporter"/>
    <property type="match status" value="1"/>
</dbReference>
<name>A0A9Q4GSP3_MORMO</name>
<dbReference type="Proteomes" id="UP001076655">
    <property type="component" value="Unassembled WGS sequence"/>
</dbReference>
<dbReference type="InterPro" id="IPR015943">
    <property type="entry name" value="WD40/YVTN_repeat-like_dom_sf"/>
</dbReference>
<dbReference type="InterPro" id="IPR005546">
    <property type="entry name" value="Autotransporte_beta"/>
</dbReference>
<dbReference type="SUPFAM" id="SSF103515">
    <property type="entry name" value="Autotransporter"/>
    <property type="match status" value="1"/>
</dbReference>
<dbReference type="AlphaFoldDB" id="A0A9Q4GSP3"/>
<protein>
    <submittedName>
        <fullName evidence="2">Autotransporter domain-containing protein</fullName>
    </submittedName>
</protein>
<evidence type="ECO:0000313" key="3">
    <source>
        <dbReference type="Proteomes" id="UP001076655"/>
    </source>
</evidence>
<feature type="domain" description="Autotransporter" evidence="1">
    <location>
        <begin position="373"/>
        <end position="643"/>
    </location>
</feature>
<dbReference type="NCBIfam" id="TIGR02913">
    <property type="entry name" value="HAF_rpt"/>
    <property type="match status" value="5"/>
</dbReference>
<dbReference type="Gene3D" id="2.130.10.10">
    <property type="entry name" value="YVTN repeat-like/Quinoprotein amine dehydrogenase"/>
    <property type="match status" value="1"/>
</dbReference>
<evidence type="ECO:0000259" key="1">
    <source>
        <dbReference type="PROSITE" id="PS51208"/>
    </source>
</evidence>
<reference evidence="2" key="1">
    <citation type="submission" date="2022-08" db="EMBL/GenBank/DDBJ databases">
        <authorList>
            <person name="Dale J.L."/>
        </authorList>
    </citation>
    <scope>NUCLEOTIDE SEQUENCE</scope>
    <source>
        <strain evidence="2">2022EL-00758</strain>
    </source>
</reference>
<dbReference type="EMBL" id="JAPNMI010000012">
    <property type="protein sequence ID" value="MCY0791684.1"/>
    <property type="molecule type" value="Genomic_DNA"/>
</dbReference>
<accession>A0A9Q4GSP3</accession>